<proteinExistence type="predicted"/>
<feature type="transmembrane region" description="Helical" evidence="1">
    <location>
        <begin position="116"/>
        <end position="133"/>
    </location>
</feature>
<feature type="transmembrane region" description="Helical" evidence="1">
    <location>
        <begin position="246"/>
        <end position="267"/>
    </location>
</feature>
<feature type="domain" description="DUF418" evidence="2">
    <location>
        <begin position="232"/>
        <end position="388"/>
    </location>
</feature>
<evidence type="ECO:0000313" key="4">
    <source>
        <dbReference type="Proteomes" id="UP000069015"/>
    </source>
</evidence>
<dbReference type="InterPro" id="IPR052529">
    <property type="entry name" value="Bact_Transport_Assoc"/>
</dbReference>
<sequence length="390" mass="44530">MNQPRQTLLDVIRGTAVLGILLMNIRLFSEPYAAYFSPLAHTDQSISGHLWWQIQYLFADQKFMAIFSMLFGASTALICDKQLTMGKSPYGYYLRRLAILLLIGLIHAYLIWHGDILVYYALCGLLPLLFIRVPALFTLLFGLLILAAGSTNSLMTFNALKHLPDPVLSEVVAQHFAHSVLVNQAELDAFTSGWLEQVSMRTHLAAEFHLSTFPAWGVFRVSGLMLIGLALYRFRFISGHLSCRSYRNVALLATPAGMILSFTGLWLNQHQHWQFPEYFFKNTLWNYWGSVLTACGYMALLAYISKRAWLKHCRDYLGLVGRMALSNYLLQSLLCTFWFYRLGFYANTQVSGAIITIMVVWAIQLYGSKRWLERYSSGPVELLWRNLSGR</sequence>
<keyword evidence="1" id="KW-1133">Transmembrane helix</keyword>
<reference evidence="3 4" key="1">
    <citation type="submission" date="2015-12" db="EMBL/GenBank/DDBJ databases">
        <title>Complete genome sequence of Pseudoalteromonas rubra SCSIO 6842, harboring a conjugative plasmid.</title>
        <authorList>
            <person name="Li B."/>
            <person name="Wang X."/>
        </authorList>
    </citation>
    <scope>NUCLEOTIDE SEQUENCE [LARGE SCALE GENOMIC DNA]</scope>
    <source>
        <strain evidence="3 4">SCSIO 6842</strain>
    </source>
</reference>
<dbReference type="RefSeq" id="WP_058795908.1">
    <property type="nucleotide sequence ID" value="NZ_CP013611.1"/>
</dbReference>
<feature type="transmembrane region" description="Helical" evidence="1">
    <location>
        <begin position="213"/>
        <end position="234"/>
    </location>
</feature>
<accession>A0A0U3I4C5</accession>
<dbReference type="EMBL" id="CP013611">
    <property type="protein sequence ID" value="ALU42560.1"/>
    <property type="molecule type" value="Genomic_DNA"/>
</dbReference>
<evidence type="ECO:0000259" key="2">
    <source>
        <dbReference type="Pfam" id="PF04235"/>
    </source>
</evidence>
<gene>
    <name evidence="3" type="ORF">AT705_06120</name>
</gene>
<keyword evidence="1" id="KW-0812">Transmembrane</keyword>
<feature type="transmembrane region" description="Helical" evidence="1">
    <location>
        <begin position="287"/>
        <end position="304"/>
    </location>
</feature>
<feature type="transmembrane region" description="Helical" evidence="1">
    <location>
        <begin position="316"/>
        <end position="340"/>
    </location>
</feature>
<feature type="transmembrane region" description="Helical" evidence="1">
    <location>
        <begin position="140"/>
        <end position="160"/>
    </location>
</feature>
<feature type="transmembrane region" description="Helical" evidence="1">
    <location>
        <begin position="92"/>
        <end position="110"/>
    </location>
</feature>
<dbReference type="InterPro" id="IPR007349">
    <property type="entry name" value="DUF418"/>
</dbReference>
<dbReference type="PANTHER" id="PTHR30590:SF2">
    <property type="entry name" value="INNER MEMBRANE PROTEIN"/>
    <property type="match status" value="1"/>
</dbReference>
<name>A0A0U3I4C5_9GAMM</name>
<evidence type="ECO:0000313" key="3">
    <source>
        <dbReference type="EMBL" id="ALU42560.1"/>
    </source>
</evidence>
<feature type="transmembrane region" description="Helical" evidence="1">
    <location>
        <begin position="7"/>
        <end position="28"/>
    </location>
</feature>
<feature type="transmembrane region" description="Helical" evidence="1">
    <location>
        <begin position="346"/>
        <end position="367"/>
    </location>
</feature>
<evidence type="ECO:0000256" key="1">
    <source>
        <dbReference type="SAM" id="Phobius"/>
    </source>
</evidence>
<feature type="transmembrane region" description="Helical" evidence="1">
    <location>
        <begin position="63"/>
        <end position="80"/>
    </location>
</feature>
<organism evidence="3 4">
    <name type="scientific">Pseudoalteromonas rubra</name>
    <dbReference type="NCBI Taxonomy" id="43658"/>
    <lineage>
        <taxon>Bacteria</taxon>
        <taxon>Pseudomonadati</taxon>
        <taxon>Pseudomonadota</taxon>
        <taxon>Gammaproteobacteria</taxon>
        <taxon>Alteromonadales</taxon>
        <taxon>Pseudoalteromonadaceae</taxon>
        <taxon>Pseudoalteromonas</taxon>
    </lineage>
</organism>
<dbReference type="Pfam" id="PF04235">
    <property type="entry name" value="DUF418"/>
    <property type="match status" value="1"/>
</dbReference>
<dbReference type="PANTHER" id="PTHR30590">
    <property type="entry name" value="INNER MEMBRANE PROTEIN"/>
    <property type="match status" value="1"/>
</dbReference>
<protein>
    <recommendedName>
        <fullName evidence="2">DUF418 domain-containing protein</fullName>
    </recommendedName>
</protein>
<dbReference type="Proteomes" id="UP000069015">
    <property type="component" value="Chromosome 1"/>
</dbReference>
<dbReference type="AlphaFoldDB" id="A0A0U3I4C5"/>
<dbReference type="KEGG" id="prr:AT705_06120"/>
<keyword evidence="1" id="KW-0472">Membrane</keyword>